<dbReference type="AlphaFoldDB" id="A0A507E489"/>
<sequence>MDIQKRKRAAEKAAKDLHANFWPDVDPTLHGTDVKSGAEDAETSAADAIPKVSHLGQVSKRFRPPNRLRTSRLQKPPKTTGQKFVKADLPIHRPQPGSTGVLPSTVAKDAAVGSLHQPHETFGRELTGRVPALPQKDSSARESAGPSLDVILIGHRVHTLPNRDRCGVEAAPTITEEDQEDISSHSSGRSITTKNIDALSHKAPFREQPTQMEPMIVDAVLRSTEKAESPPETPNFSSFADVDEIVRKYTALVEARTRQLHDYTSDSSSSLEPRRSETASNQKYDGEFDVSEHDHSHPDLSDSRYPVHSSVGSVQKEVFMEPEMVVLVGKKNHSPPFHDGQIPAPEIKLEPIPAKKPAVHDSPDMAEEEDDVALLHISSYKGPLAVHFEEETPQVSIEDLVTTPNFDISWMEPARQEMVVTSLKAVMQNRQSKRRKMERGGLTSMETPKTFSFAKFHALQESHEHPRGRPIAPTPLLESVPMAPAVSTPTDGKQLYVETLEDLRRVESMLDDSVALDEQIGQSLQLTGRIMPIERIPVAAGSMVLGMSWTPAQPTLSSPARAYGHLRSVPVTPQRPSRGSRKEPMVKIVEPEPDESNPQPLHIPTISTPSLRNTPSMTLSFTRIAGFSQSETLDESENFSNQLVDSWVNPDHLYSVSPFNEPSSSPLDMTLAVINDNTQPETTGEEDDDVFPLFENDGNDENDVDLSLVDRGTLTSLWDTDPLPEDTDDQMATAESDVHEVKLVSDDWQQQRGEDQPLTTEGQQVGLVETEKAEVATTSLDDENVAQVLRTTDVAVDLNQPDVVVAPDFRITIEGPDALRGRKAQTHLSPQFESAGLVTAYHVNQASKRARQSTTSPDV</sequence>
<proteinExistence type="predicted"/>
<feature type="region of interest" description="Disordered" evidence="1">
    <location>
        <begin position="590"/>
        <end position="614"/>
    </location>
</feature>
<evidence type="ECO:0000256" key="1">
    <source>
        <dbReference type="SAM" id="MobiDB-lite"/>
    </source>
</evidence>
<dbReference type="Proteomes" id="UP000318582">
    <property type="component" value="Unassembled WGS sequence"/>
</dbReference>
<feature type="compositionally biased region" description="Basic residues" evidence="1">
    <location>
        <begin position="60"/>
        <end position="72"/>
    </location>
</feature>
<name>A0A507E489_9FUNG</name>
<feature type="compositionally biased region" description="Polar residues" evidence="1">
    <location>
        <begin position="73"/>
        <end position="82"/>
    </location>
</feature>
<organism evidence="2 3">
    <name type="scientific">Powellomyces hirtus</name>
    <dbReference type="NCBI Taxonomy" id="109895"/>
    <lineage>
        <taxon>Eukaryota</taxon>
        <taxon>Fungi</taxon>
        <taxon>Fungi incertae sedis</taxon>
        <taxon>Chytridiomycota</taxon>
        <taxon>Chytridiomycota incertae sedis</taxon>
        <taxon>Chytridiomycetes</taxon>
        <taxon>Spizellomycetales</taxon>
        <taxon>Powellomycetaceae</taxon>
        <taxon>Powellomyces</taxon>
    </lineage>
</organism>
<feature type="region of interest" description="Disordered" evidence="1">
    <location>
        <begin position="288"/>
        <end position="307"/>
    </location>
</feature>
<evidence type="ECO:0000313" key="3">
    <source>
        <dbReference type="Proteomes" id="UP000318582"/>
    </source>
</evidence>
<feature type="region of interest" description="Disordered" evidence="1">
    <location>
        <begin position="1"/>
        <end position="85"/>
    </location>
</feature>
<feature type="compositionally biased region" description="Polar residues" evidence="1">
    <location>
        <begin position="605"/>
        <end position="614"/>
    </location>
</feature>
<protein>
    <submittedName>
        <fullName evidence="2">Uncharacterized protein</fullName>
    </submittedName>
</protein>
<feature type="region of interest" description="Disordered" evidence="1">
    <location>
        <begin position="261"/>
        <end position="282"/>
    </location>
</feature>
<evidence type="ECO:0000313" key="2">
    <source>
        <dbReference type="EMBL" id="TPX57920.1"/>
    </source>
</evidence>
<accession>A0A507E489</accession>
<dbReference type="EMBL" id="QEAQ01000045">
    <property type="protein sequence ID" value="TPX57920.1"/>
    <property type="molecule type" value="Genomic_DNA"/>
</dbReference>
<reference evidence="2 3" key="1">
    <citation type="journal article" date="2019" name="Sci. Rep.">
        <title>Comparative genomics of chytrid fungi reveal insights into the obligate biotrophic and pathogenic lifestyle of Synchytrium endobioticum.</title>
        <authorList>
            <person name="van de Vossenberg B.T.L.H."/>
            <person name="Warris S."/>
            <person name="Nguyen H.D.T."/>
            <person name="van Gent-Pelzer M.P.E."/>
            <person name="Joly D.L."/>
            <person name="van de Geest H.C."/>
            <person name="Bonants P.J.M."/>
            <person name="Smith D.S."/>
            <person name="Levesque C.A."/>
            <person name="van der Lee T.A.J."/>
        </authorList>
    </citation>
    <scope>NUCLEOTIDE SEQUENCE [LARGE SCALE GENOMIC DNA]</scope>
    <source>
        <strain evidence="2 3">CBS 809.83</strain>
    </source>
</reference>
<feature type="compositionally biased region" description="Basic and acidic residues" evidence="1">
    <location>
        <begin position="288"/>
        <end position="302"/>
    </location>
</feature>
<comment type="caution">
    <text evidence="2">The sequence shown here is derived from an EMBL/GenBank/DDBJ whole genome shotgun (WGS) entry which is preliminary data.</text>
</comment>
<keyword evidence="3" id="KW-1185">Reference proteome</keyword>
<gene>
    <name evidence="2" type="ORF">PhCBS80983_g03493</name>
</gene>